<dbReference type="PRINTS" id="PR00413">
    <property type="entry name" value="HADHALOGNASE"/>
</dbReference>
<dbReference type="Proteomes" id="UP001527882">
    <property type="component" value="Unassembled WGS sequence"/>
</dbReference>
<dbReference type="InterPro" id="IPR023198">
    <property type="entry name" value="PGP-like_dom2"/>
</dbReference>
<protein>
    <submittedName>
        <fullName evidence="2">HAD-IA family hydrolase</fullName>
    </submittedName>
</protein>
<dbReference type="GO" id="GO:0016787">
    <property type="term" value="F:hydrolase activity"/>
    <property type="evidence" value="ECO:0007669"/>
    <property type="project" value="UniProtKB-KW"/>
</dbReference>
<evidence type="ECO:0000313" key="3">
    <source>
        <dbReference type="Proteomes" id="UP001527882"/>
    </source>
</evidence>
<accession>A0ABT4QI77</accession>
<dbReference type="InterPro" id="IPR006439">
    <property type="entry name" value="HAD-SF_hydro_IA"/>
</dbReference>
<proteinExistence type="predicted"/>
<organism evidence="2 3">
    <name type="scientific">Paenibacillus gyeongsangnamensis</name>
    <dbReference type="NCBI Taxonomy" id="3388067"/>
    <lineage>
        <taxon>Bacteria</taxon>
        <taxon>Bacillati</taxon>
        <taxon>Bacillota</taxon>
        <taxon>Bacilli</taxon>
        <taxon>Bacillales</taxon>
        <taxon>Paenibacillaceae</taxon>
        <taxon>Paenibacillus</taxon>
    </lineage>
</organism>
<dbReference type="SFLD" id="SFLDS00003">
    <property type="entry name" value="Haloacid_Dehalogenase"/>
    <property type="match status" value="1"/>
</dbReference>
<keyword evidence="3" id="KW-1185">Reference proteome</keyword>
<dbReference type="EMBL" id="JAQAGZ010000025">
    <property type="protein sequence ID" value="MCZ8516593.1"/>
    <property type="molecule type" value="Genomic_DNA"/>
</dbReference>
<dbReference type="InterPro" id="IPR051540">
    <property type="entry name" value="S-2-haloacid_dehalogenase"/>
</dbReference>
<dbReference type="PANTHER" id="PTHR43316">
    <property type="entry name" value="HYDROLASE, HALOACID DELAHOGENASE-RELATED"/>
    <property type="match status" value="1"/>
</dbReference>
<dbReference type="Gene3D" id="3.40.50.1000">
    <property type="entry name" value="HAD superfamily/HAD-like"/>
    <property type="match status" value="1"/>
</dbReference>
<dbReference type="Pfam" id="PF00702">
    <property type="entry name" value="Hydrolase"/>
    <property type="match status" value="1"/>
</dbReference>
<evidence type="ECO:0000256" key="1">
    <source>
        <dbReference type="ARBA" id="ARBA00022801"/>
    </source>
</evidence>
<sequence>MDHKAVFFDLYETLISEYENGYRKAPRSTYVIEQLGMDSKLFDSEWSKRQEKRMDGTYPDFPSVVREIFSHLGFEVNDEIVDTLHRERILSKSIPFNPIDYDILKMLEQIKGVGMKTCLISNCTPEEVTAWHTSALAPYFDDAIFSYEVKAAKPNPLIYHLACERMGVSPFESVFIGDGGSNELEGAATVGMSVYHATWFIPPFISEKITGYFKLTKPSEFIALLKG</sequence>
<dbReference type="InterPro" id="IPR036412">
    <property type="entry name" value="HAD-like_sf"/>
</dbReference>
<dbReference type="RefSeq" id="WP_269885128.1">
    <property type="nucleotide sequence ID" value="NZ_JAQAGZ010000025.1"/>
</dbReference>
<keyword evidence="1 2" id="KW-0378">Hydrolase</keyword>
<gene>
    <name evidence="2" type="ORF">O9H85_30245</name>
</gene>
<dbReference type="Gene3D" id="1.10.150.240">
    <property type="entry name" value="Putative phosphatase, domain 2"/>
    <property type="match status" value="1"/>
</dbReference>
<dbReference type="NCBIfam" id="TIGR01549">
    <property type="entry name" value="HAD-SF-IA-v1"/>
    <property type="match status" value="1"/>
</dbReference>
<name>A0ABT4QI77_9BACL</name>
<dbReference type="InterPro" id="IPR023214">
    <property type="entry name" value="HAD_sf"/>
</dbReference>
<dbReference type="PANTHER" id="PTHR43316:SF3">
    <property type="entry name" value="HALOACID DEHALOGENASE, TYPE II (AFU_ORTHOLOGUE AFUA_2G07750)-RELATED"/>
    <property type="match status" value="1"/>
</dbReference>
<dbReference type="SUPFAM" id="SSF56784">
    <property type="entry name" value="HAD-like"/>
    <property type="match status" value="1"/>
</dbReference>
<reference evidence="2 3" key="1">
    <citation type="submission" date="2022-12" db="EMBL/GenBank/DDBJ databases">
        <title>Draft genome sequence of Paenibacillus sp. dW9.</title>
        <authorList>
            <person name="Choi E.-W."/>
            <person name="Kim D.-U."/>
        </authorList>
    </citation>
    <scope>NUCLEOTIDE SEQUENCE [LARGE SCALE GENOMIC DNA]</scope>
    <source>
        <strain evidence="3">dW9</strain>
    </source>
</reference>
<comment type="caution">
    <text evidence="2">The sequence shown here is derived from an EMBL/GenBank/DDBJ whole genome shotgun (WGS) entry which is preliminary data.</text>
</comment>
<dbReference type="SFLD" id="SFLDG01129">
    <property type="entry name" value="C1.5:_HAD__Beta-PGM__Phosphata"/>
    <property type="match status" value="1"/>
</dbReference>
<evidence type="ECO:0000313" key="2">
    <source>
        <dbReference type="EMBL" id="MCZ8516593.1"/>
    </source>
</evidence>